<protein>
    <submittedName>
        <fullName evidence="1">Uncharacterized protein</fullName>
    </submittedName>
</protein>
<proteinExistence type="predicted"/>
<organism evidence="1 2">
    <name type="scientific">Paracoccus versutus</name>
    <name type="common">Thiobacillus versutus</name>
    <dbReference type="NCBI Taxonomy" id="34007"/>
    <lineage>
        <taxon>Bacteria</taxon>
        <taxon>Pseudomonadati</taxon>
        <taxon>Pseudomonadota</taxon>
        <taxon>Alphaproteobacteria</taxon>
        <taxon>Rhodobacterales</taxon>
        <taxon>Paracoccaceae</taxon>
        <taxon>Paracoccus</taxon>
    </lineage>
</organism>
<sequence>MPRYSVEVEMTKAVRLKVWARDEDAAREKAQGIVEDWDGVITAEAGDVEEIDGD</sequence>
<name>A0A3D9XGM8_PARVE</name>
<evidence type="ECO:0000313" key="2">
    <source>
        <dbReference type="Proteomes" id="UP000256941"/>
    </source>
</evidence>
<dbReference type="EMBL" id="QTUJ01000002">
    <property type="protein sequence ID" value="REF69630.1"/>
    <property type="molecule type" value="Genomic_DNA"/>
</dbReference>
<comment type="caution">
    <text evidence="1">The sequence shown here is derived from an EMBL/GenBank/DDBJ whole genome shotgun (WGS) entry which is preliminary data.</text>
</comment>
<dbReference type="Proteomes" id="UP000256941">
    <property type="component" value="Unassembled WGS sequence"/>
</dbReference>
<reference evidence="1 2" key="1">
    <citation type="submission" date="2018-08" db="EMBL/GenBank/DDBJ databases">
        <title>Genomic Encyclopedia of Archaeal and Bacterial Type Strains, Phase II (KMG-II): from individual species to whole genera.</title>
        <authorList>
            <person name="Goeker M."/>
        </authorList>
    </citation>
    <scope>NUCLEOTIDE SEQUENCE [LARGE SCALE GENOMIC DNA]</scope>
    <source>
        <strain evidence="1 2">DSM 17099</strain>
    </source>
</reference>
<evidence type="ECO:0000313" key="1">
    <source>
        <dbReference type="EMBL" id="REF69630.1"/>
    </source>
</evidence>
<gene>
    <name evidence="1" type="ORF">BDD41_2340</name>
</gene>
<dbReference type="AlphaFoldDB" id="A0A3D9XGM8"/>
<accession>A0A3D9XGM8</accession>